<name>A0A5B7HVK0_PORTR</name>
<evidence type="ECO:0000313" key="1">
    <source>
        <dbReference type="EMBL" id="MPC72748.1"/>
    </source>
</evidence>
<dbReference type="Proteomes" id="UP000324222">
    <property type="component" value="Unassembled WGS sequence"/>
</dbReference>
<dbReference type="OrthoDB" id="6350930at2759"/>
<dbReference type="EMBL" id="VSRR010035332">
    <property type="protein sequence ID" value="MPC72748.1"/>
    <property type="molecule type" value="Genomic_DNA"/>
</dbReference>
<protein>
    <submittedName>
        <fullName evidence="1">Uncharacterized protein</fullName>
    </submittedName>
</protein>
<reference evidence="1 2" key="1">
    <citation type="submission" date="2019-05" db="EMBL/GenBank/DDBJ databases">
        <title>Another draft genome of Portunus trituberculatus and its Hox gene families provides insights of decapod evolution.</title>
        <authorList>
            <person name="Jeong J.-H."/>
            <person name="Song I."/>
            <person name="Kim S."/>
            <person name="Choi T."/>
            <person name="Kim D."/>
            <person name="Ryu S."/>
            <person name="Kim W."/>
        </authorList>
    </citation>
    <scope>NUCLEOTIDE SEQUENCE [LARGE SCALE GENOMIC DNA]</scope>
    <source>
        <tissue evidence="1">Muscle</tissue>
    </source>
</reference>
<keyword evidence="2" id="KW-1185">Reference proteome</keyword>
<sequence length="93" mass="10460">MTLSLPLTPPLTPPTDGYNSQDMVYKWAPSTVTVDPDVSIAQYELFNISTGKDKIVVQRKGEVVVVVVVDRMRMLILTTSIPHFKPKKREIMS</sequence>
<dbReference type="AlphaFoldDB" id="A0A5B7HVK0"/>
<accession>A0A5B7HVK0</accession>
<gene>
    <name evidence="1" type="ORF">E2C01_067061</name>
</gene>
<organism evidence="1 2">
    <name type="scientific">Portunus trituberculatus</name>
    <name type="common">Swimming crab</name>
    <name type="synonym">Neptunus trituberculatus</name>
    <dbReference type="NCBI Taxonomy" id="210409"/>
    <lineage>
        <taxon>Eukaryota</taxon>
        <taxon>Metazoa</taxon>
        <taxon>Ecdysozoa</taxon>
        <taxon>Arthropoda</taxon>
        <taxon>Crustacea</taxon>
        <taxon>Multicrustacea</taxon>
        <taxon>Malacostraca</taxon>
        <taxon>Eumalacostraca</taxon>
        <taxon>Eucarida</taxon>
        <taxon>Decapoda</taxon>
        <taxon>Pleocyemata</taxon>
        <taxon>Brachyura</taxon>
        <taxon>Eubrachyura</taxon>
        <taxon>Portunoidea</taxon>
        <taxon>Portunidae</taxon>
        <taxon>Portuninae</taxon>
        <taxon>Portunus</taxon>
    </lineage>
</organism>
<evidence type="ECO:0000313" key="2">
    <source>
        <dbReference type="Proteomes" id="UP000324222"/>
    </source>
</evidence>
<comment type="caution">
    <text evidence="1">The sequence shown here is derived from an EMBL/GenBank/DDBJ whole genome shotgun (WGS) entry which is preliminary data.</text>
</comment>
<proteinExistence type="predicted"/>